<dbReference type="Proteomes" id="UP000327468">
    <property type="component" value="Chromosome 23"/>
</dbReference>
<dbReference type="EMBL" id="VFJC01000024">
    <property type="protein sequence ID" value="KAB5530797.1"/>
    <property type="molecule type" value="Genomic_DNA"/>
</dbReference>
<gene>
    <name evidence="1" type="ORF">PHYPO_G00133490</name>
</gene>
<proteinExistence type="predicted"/>
<reference evidence="1 2" key="1">
    <citation type="submission" date="2019-06" db="EMBL/GenBank/DDBJ databases">
        <title>A chromosome-scale genome assembly of the striped catfish, Pangasianodon hypophthalmus.</title>
        <authorList>
            <person name="Wen M."/>
            <person name="Zahm M."/>
            <person name="Roques C."/>
            <person name="Cabau C."/>
            <person name="Klopp C."/>
            <person name="Donnadieu C."/>
            <person name="Jouanno E."/>
            <person name="Avarre J.-C."/>
            <person name="Campet M."/>
            <person name="Ha T.T.T."/>
            <person name="Dugue R."/>
            <person name="Lampietro C."/>
            <person name="Louis A."/>
            <person name="Herpin A."/>
            <person name="Echchiki A."/>
            <person name="Berthelot C."/>
            <person name="Parey E."/>
            <person name="Roest-Crollius H."/>
            <person name="Braasch I."/>
            <person name="Postlethwait J."/>
            <person name="Bobe J."/>
            <person name="Montfort J."/>
            <person name="Bouchez O."/>
            <person name="Begum T."/>
            <person name="Schartl M."/>
            <person name="Guiguen Y."/>
        </authorList>
    </citation>
    <scope>NUCLEOTIDE SEQUENCE [LARGE SCALE GENOMIC DNA]</scope>
    <source>
        <strain evidence="1 2">Indonesia</strain>
        <tissue evidence="1">Blood</tissue>
    </source>
</reference>
<evidence type="ECO:0000313" key="2">
    <source>
        <dbReference type="Proteomes" id="UP000327468"/>
    </source>
</evidence>
<sequence length="81" mass="9096">MHCVESHSSEKLSVIADCLYHRLKAEESAALVLVFFHAFVRACALLLRSCARLLEPRVYGWSSRGRDSPCQVPSSCSVWPM</sequence>
<comment type="caution">
    <text evidence="1">The sequence shown here is derived from an EMBL/GenBank/DDBJ whole genome shotgun (WGS) entry which is preliminary data.</text>
</comment>
<organism evidence="1 2">
    <name type="scientific">Pangasianodon hypophthalmus</name>
    <name type="common">Striped catfish</name>
    <name type="synonym">Helicophagus hypophthalmus</name>
    <dbReference type="NCBI Taxonomy" id="310915"/>
    <lineage>
        <taxon>Eukaryota</taxon>
        <taxon>Metazoa</taxon>
        <taxon>Chordata</taxon>
        <taxon>Craniata</taxon>
        <taxon>Vertebrata</taxon>
        <taxon>Euteleostomi</taxon>
        <taxon>Actinopterygii</taxon>
        <taxon>Neopterygii</taxon>
        <taxon>Teleostei</taxon>
        <taxon>Ostariophysi</taxon>
        <taxon>Siluriformes</taxon>
        <taxon>Pangasiidae</taxon>
        <taxon>Pangasianodon</taxon>
    </lineage>
</organism>
<keyword evidence="2" id="KW-1185">Reference proteome</keyword>
<protein>
    <submittedName>
        <fullName evidence="1">Uncharacterized protein</fullName>
    </submittedName>
</protein>
<evidence type="ECO:0000313" key="1">
    <source>
        <dbReference type="EMBL" id="KAB5530797.1"/>
    </source>
</evidence>
<name>A0A5N5KKD5_PANHP</name>
<accession>A0A5N5KKD5</accession>
<dbReference type="AlphaFoldDB" id="A0A5N5KKD5"/>